<protein>
    <submittedName>
        <fullName evidence="11">Thiol reductant ABC exporter subunit CydC</fullName>
    </submittedName>
</protein>
<evidence type="ECO:0000256" key="4">
    <source>
        <dbReference type="ARBA" id="ARBA00022840"/>
    </source>
</evidence>
<evidence type="ECO:0000256" key="2">
    <source>
        <dbReference type="ARBA" id="ARBA00022692"/>
    </source>
</evidence>
<dbReference type="GO" id="GO:0005886">
    <property type="term" value="C:plasma membrane"/>
    <property type="evidence" value="ECO:0007669"/>
    <property type="project" value="UniProtKB-SubCell"/>
</dbReference>
<proteinExistence type="predicted"/>
<dbReference type="SUPFAM" id="SSF52540">
    <property type="entry name" value="P-loop containing nucleoside triphosphate hydrolases"/>
    <property type="match status" value="1"/>
</dbReference>
<evidence type="ECO:0000259" key="10">
    <source>
        <dbReference type="PROSITE" id="PS50929"/>
    </source>
</evidence>
<feature type="transmembrane region" description="Helical" evidence="8">
    <location>
        <begin position="41"/>
        <end position="66"/>
    </location>
</feature>
<dbReference type="Pfam" id="PF00005">
    <property type="entry name" value="ABC_tran"/>
    <property type="match status" value="1"/>
</dbReference>
<evidence type="ECO:0000256" key="5">
    <source>
        <dbReference type="ARBA" id="ARBA00022989"/>
    </source>
</evidence>
<dbReference type="GO" id="GO:0140359">
    <property type="term" value="F:ABC-type transporter activity"/>
    <property type="evidence" value="ECO:0007669"/>
    <property type="project" value="InterPro"/>
</dbReference>
<feature type="region of interest" description="Disordered" evidence="7">
    <location>
        <begin position="338"/>
        <end position="361"/>
    </location>
</feature>
<keyword evidence="5 8" id="KW-1133">Transmembrane helix</keyword>
<evidence type="ECO:0000259" key="9">
    <source>
        <dbReference type="PROSITE" id="PS50893"/>
    </source>
</evidence>
<dbReference type="SMART" id="SM00382">
    <property type="entry name" value="AAA"/>
    <property type="match status" value="1"/>
</dbReference>
<dbReference type="GO" id="GO:0034040">
    <property type="term" value="F:ATPase-coupled lipid transmembrane transporter activity"/>
    <property type="evidence" value="ECO:0007669"/>
    <property type="project" value="TreeGrafter"/>
</dbReference>
<keyword evidence="4" id="KW-0067">ATP-binding</keyword>
<dbReference type="NCBIfam" id="TIGR02868">
    <property type="entry name" value="CydC"/>
    <property type="match status" value="1"/>
</dbReference>
<keyword evidence="6 8" id="KW-0472">Membrane</keyword>
<feature type="transmembrane region" description="Helical" evidence="8">
    <location>
        <begin position="154"/>
        <end position="173"/>
    </location>
</feature>
<dbReference type="GO" id="GO:0016887">
    <property type="term" value="F:ATP hydrolysis activity"/>
    <property type="evidence" value="ECO:0007669"/>
    <property type="project" value="InterPro"/>
</dbReference>
<keyword evidence="3" id="KW-0547">Nucleotide-binding</keyword>
<dbReference type="InterPro" id="IPR003439">
    <property type="entry name" value="ABC_transporter-like_ATP-bd"/>
</dbReference>
<dbReference type="SUPFAM" id="SSF90123">
    <property type="entry name" value="ABC transporter transmembrane region"/>
    <property type="match status" value="1"/>
</dbReference>
<dbReference type="InterPro" id="IPR036640">
    <property type="entry name" value="ABC1_TM_sf"/>
</dbReference>
<dbReference type="InterPro" id="IPR003593">
    <property type="entry name" value="AAA+_ATPase"/>
</dbReference>
<feature type="compositionally biased region" description="Polar residues" evidence="7">
    <location>
        <begin position="343"/>
        <end position="361"/>
    </location>
</feature>
<gene>
    <name evidence="11" type="primary">cydC</name>
    <name evidence="11" type="ORF">V5R04_09565</name>
</gene>
<name>A0AAU7DUP7_9MICO</name>
<dbReference type="Gene3D" id="1.20.1560.10">
    <property type="entry name" value="ABC transporter type 1, transmembrane domain"/>
    <property type="match status" value="1"/>
</dbReference>
<dbReference type="GO" id="GO:0034775">
    <property type="term" value="P:glutathione transmembrane transport"/>
    <property type="evidence" value="ECO:0007669"/>
    <property type="project" value="InterPro"/>
</dbReference>
<comment type="subcellular location">
    <subcellularLocation>
        <location evidence="1">Cell membrane</location>
        <topology evidence="1">Multi-pass membrane protein</topology>
    </subcellularLocation>
</comment>
<dbReference type="InterPro" id="IPR039421">
    <property type="entry name" value="Type_1_exporter"/>
</dbReference>
<feature type="domain" description="ABC transporter" evidence="9">
    <location>
        <begin position="364"/>
        <end position="612"/>
    </location>
</feature>
<feature type="transmembrane region" description="Helical" evidence="8">
    <location>
        <begin position="72"/>
        <end position="92"/>
    </location>
</feature>
<dbReference type="AlphaFoldDB" id="A0AAU7DUP7"/>
<dbReference type="PANTHER" id="PTHR24221">
    <property type="entry name" value="ATP-BINDING CASSETTE SUB-FAMILY B"/>
    <property type="match status" value="1"/>
</dbReference>
<feature type="region of interest" description="Disordered" evidence="7">
    <location>
        <begin position="1"/>
        <end position="23"/>
    </location>
</feature>
<dbReference type="EMBL" id="CP146203">
    <property type="protein sequence ID" value="XBH20491.1"/>
    <property type="molecule type" value="Genomic_DNA"/>
</dbReference>
<evidence type="ECO:0000256" key="8">
    <source>
        <dbReference type="SAM" id="Phobius"/>
    </source>
</evidence>
<accession>A0AAU7DUP7</accession>
<keyword evidence="2 8" id="KW-0812">Transmembrane</keyword>
<evidence type="ECO:0000256" key="3">
    <source>
        <dbReference type="ARBA" id="ARBA00022741"/>
    </source>
</evidence>
<dbReference type="PROSITE" id="PS00211">
    <property type="entry name" value="ABC_TRANSPORTER_1"/>
    <property type="match status" value="1"/>
</dbReference>
<evidence type="ECO:0000313" key="11">
    <source>
        <dbReference type="EMBL" id="XBH20491.1"/>
    </source>
</evidence>
<dbReference type="GO" id="GO:0045454">
    <property type="term" value="P:cell redox homeostasis"/>
    <property type="evidence" value="ECO:0007669"/>
    <property type="project" value="InterPro"/>
</dbReference>
<feature type="transmembrane region" description="Helical" evidence="8">
    <location>
        <begin position="265"/>
        <end position="288"/>
    </location>
</feature>
<dbReference type="PROSITE" id="PS50929">
    <property type="entry name" value="ABC_TM1F"/>
    <property type="match status" value="1"/>
</dbReference>
<dbReference type="InterPro" id="IPR014223">
    <property type="entry name" value="ABC_CydC/D"/>
</dbReference>
<dbReference type="InterPro" id="IPR027417">
    <property type="entry name" value="P-loop_NTPase"/>
</dbReference>
<dbReference type="PROSITE" id="PS50893">
    <property type="entry name" value="ABC_TRANSPORTER_2"/>
    <property type="match status" value="1"/>
</dbReference>
<dbReference type="Gene3D" id="3.40.50.300">
    <property type="entry name" value="P-loop containing nucleotide triphosphate hydrolases"/>
    <property type="match status" value="1"/>
</dbReference>
<evidence type="ECO:0000256" key="6">
    <source>
        <dbReference type="ARBA" id="ARBA00023136"/>
    </source>
</evidence>
<evidence type="ECO:0000256" key="7">
    <source>
        <dbReference type="SAM" id="MobiDB-lite"/>
    </source>
</evidence>
<feature type="domain" description="ABC transmembrane type-1" evidence="10">
    <location>
        <begin position="41"/>
        <end position="322"/>
    </location>
</feature>
<reference evidence="11" key="1">
    <citation type="submission" date="2024-02" db="EMBL/GenBank/DDBJ databases">
        <title>Tomenella chthoni gen. nov. sp. nov., a member of the family Jonesiaceae isolated from bat guano.</title>
        <authorList>
            <person name="Miller S.L."/>
            <person name="King J."/>
            <person name="Sankaranarayanan K."/>
            <person name="Lawson P.A."/>
        </authorList>
    </citation>
    <scope>NUCLEOTIDE SEQUENCE</scope>
    <source>
        <strain evidence="11">BS-20</strain>
    </source>
</reference>
<organism evidence="11">
    <name type="scientific">Jonesiaceae bacterium BS-20</name>
    <dbReference type="NCBI Taxonomy" id="3120821"/>
    <lineage>
        <taxon>Bacteria</taxon>
        <taxon>Bacillati</taxon>
        <taxon>Actinomycetota</taxon>
        <taxon>Actinomycetes</taxon>
        <taxon>Micrococcales</taxon>
        <taxon>Jonesiaceae</taxon>
    </lineage>
</organism>
<feature type="compositionally biased region" description="Polar residues" evidence="7">
    <location>
        <begin position="1"/>
        <end position="18"/>
    </location>
</feature>
<dbReference type="GO" id="GO:0005524">
    <property type="term" value="F:ATP binding"/>
    <property type="evidence" value="ECO:0007669"/>
    <property type="project" value="UniProtKB-KW"/>
</dbReference>
<feature type="transmembrane region" description="Helical" evidence="8">
    <location>
        <begin position="179"/>
        <end position="197"/>
    </location>
</feature>
<dbReference type="InterPro" id="IPR017871">
    <property type="entry name" value="ABC_transporter-like_CS"/>
</dbReference>
<evidence type="ECO:0000256" key="1">
    <source>
        <dbReference type="ARBA" id="ARBA00004651"/>
    </source>
</evidence>
<dbReference type="InterPro" id="IPR011527">
    <property type="entry name" value="ABC1_TM_dom"/>
</dbReference>
<sequence>MKTRTGQAAQPGSAPSQSKQDRPLRRAVALLEVNRLDAAKAVAAGVLALGSSIALAAVSAWLIARASQMPPVMYLTVATVAVRTFGVSRGVFRYLERLASHKVALSGMAQLRTSIYARLATGKIASTASLKRGDLLARVSADVDDVGDLVVKGLLPGAVAAVLSAATVIFIGLFHIPAALTLAVGILLAGALAPWLTQRAARLSEARSATARSDLSTLSHELILDAAELRVRGDLPAKFGQLQTTEDELFNTADQRAKMEGWAEAVSNFALVFSALAAAVVAIPSVVAGSLDPVILAVIVLTPLAVFEVLQGLPAAAIQVHTSRQAAIRIMDLLDQAAPAGDPSQQTAAQETRPSEASENTAAVRDNHLLAANVSCGWPARPGEKPQAPVLTGLSLDLTPGKSYALVGASGSGKTTTLMTLAGLLPVRAGSVTLDGLALDKIDHHELTRSVIFTSEDAHVFETTVLENLRVARGSVTPEQAQQVLEQAGLSGWVASLPEGIETAIGTNAATVSGGERRRLLLARALASDAPLLLLDEPAEHLDPATADQLLTDLLQTAHRDRKRAIVIATHRVTAMAAADEVLMLKSGRVVARGHHSELLSNNAEYQAAYTSQLRTELT</sequence>
<dbReference type="PANTHER" id="PTHR24221:SF653">
    <property type="entry name" value="TRANSPORT ATP-BINDING PROTEIN CYDC"/>
    <property type="match status" value="1"/>
</dbReference>